<dbReference type="PANTHER" id="PTHR11609">
    <property type="entry name" value="PURINE BIOSYNTHESIS PROTEIN 6/7, PUR6/7"/>
    <property type="match status" value="1"/>
</dbReference>
<dbReference type="InterPro" id="IPR013815">
    <property type="entry name" value="ATP_grasp_subdomain_1"/>
</dbReference>
<dbReference type="Pfam" id="PF17769">
    <property type="entry name" value="PurK_C"/>
    <property type="match status" value="1"/>
</dbReference>
<feature type="binding site" evidence="4">
    <location>
        <begin position="136"/>
        <end position="142"/>
    </location>
    <ligand>
        <name>ATP</name>
        <dbReference type="ChEBI" id="CHEBI:30616"/>
    </ligand>
</feature>
<comment type="pathway">
    <text evidence="4">Purine metabolism; IMP biosynthesis via de novo pathway; 5-amino-1-(5-phospho-D-ribosyl)imidazole-4-carboxylate from 5-amino-1-(5-phospho-D-ribosyl)imidazole (N5-CAIR route): step 1/2.</text>
</comment>
<comment type="caution">
    <text evidence="6">The sequence shown here is derived from an EMBL/GenBank/DDBJ whole genome shotgun (WGS) entry which is preliminary data.</text>
</comment>
<proteinExistence type="inferred from homology"/>
<keyword evidence="7" id="KW-1185">Reference proteome</keyword>
<gene>
    <name evidence="4" type="primary">purK</name>
    <name evidence="6" type="ORF">CWI83_08425</name>
</gene>
<feature type="binding site" evidence="4">
    <location>
        <begin position="166"/>
        <end position="169"/>
    </location>
    <ligand>
        <name>ATP</name>
        <dbReference type="ChEBI" id="CHEBI:30616"/>
    </ligand>
</feature>
<evidence type="ECO:0000313" key="6">
    <source>
        <dbReference type="EMBL" id="RUO76378.1"/>
    </source>
</evidence>
<protein>
    <recommendedName>
        <fullName evidence="4">N5-carboxyaminoimidazole ribonucleotide synthase</fullName>
        <shortName evidence="4">N5-CAIR synthase</shortName>
        <ecNumber evidence="4">6.3.4.18</ecNumber>
    </recommendedName>
    <alternativeName>
        <fullName evidence="4">5-(carboxyamino)imidazole ribonucleotide synthetase</fullName>
    </alternativeName>
</protein>
<accession>A0A432ZEJ8</accession>
<comment type="subunit">
    <text evidence="4">Homodimer.</text>
</comment>
<evidence type="ECO:0000256" key="2">
    <source>
        <dbReference type="ARBA" id="ARBA00022755"/>
    </source>
</evidence>
<dbReference type="Gene3D" id="3.40.50.20">
    <property type="match status" value="1"/>
</dbReference>
<dbReference type="SUPFAM" id="SSF56059">
    <property type="entry name" value="Glutathione synthetase ATP-binding domain-like"/>
    <property type="match status" value="1"/>
</dbReference>
<name>A0A432ZEJ8_9GAMM</name>
<comment type="function">
    <text evidence="4">Catalyzes the ATP-dependent conversion of 5-aminoimidazole ribonucleotide (AIR) and HCO(3)(-) to N5-carboxyaminoimidazole ribonucleotide (N5-CAIR).</text>
</comment>
<dbReference type="PROSITE" id="PS50975">
    <property type="entry name" value="ATP_GRASP"/>
    <property type="match status" value="1"/>
</dbReference>
<dbReference type="GO" id="GO:0005524">
    <property type="term" value="F:ATP binding"/>
    <property type="evidence" value="ECO:0007669"/>
    <property type="project" value="UniProtKB-UniRule"/>
</dbReference>
<sequence>MKLLFIGDGQLGQMLGRSAIQHGHEVLLYSTREHTIKPLSAQLNLPLSLAEAIRWSDCVSWEHEDIPAEVLTAAQAKFLFDTNRIKGLTDRRTEKQLFDEQQVATSPWSAFSTPAELTEILAHSDAAQVIKAARGGYDGKGQWRFQPGDAIEPLAQTAGQQAGIVEAMIPFKREVSLVGARGQDGQIACYPLVINIHRQGILSHTFAGLTEPDTQLQQQAEQAFAKITTALDYVGVLGVEFFVVEEAGSQRLLVNEIAPRVHNSGHWSMQGSSHSQFDLHIRALTQIPLGQPTIRPTLMLNVIGVAEIPSALWQDARCQCHWYNKAARPGRKVGHVNIQVDSLEEAEQWVTEWSPRLQTLAD</sequence>
<keyword evidence="1 4" id="KW-0547">Nucleotide-binding</keyword>
<dbReference type="Gene3D" id="3.30.470.20">
    <property type="entry name" value="ATP-grasp fold, B domain"/>
    <property type="match status" value="1"/>
</dbReference>
<comment type="catalytic activity">
    <reaction evidence="4">
        <text>5-amino-1-(5-phospho-beta-D-ribosyl)imidazole + hydrogencarbonate + ATP = 5-carboxyamino-1-(5-phospho-D-ribosyl)imidazole + ADP + phosphate + 2 H(+)</text>
        <dbReference type="Rhea" id="RHEA:19317"/>
        <dbReference type="ChEBI" id="CHEBI:15378"/>
        <dbReference type="ChEBI" id="CHEBI:17544"/>
        <dbReference type="ChEBI" id="CHEBI:30616"/>
        <dbReference type="ChEBI" id="CHEBI:43474"/>
        <dbReference type="ChEBI" id="CHEBI:58730"/>
        <dbReference type="ChEBI" id="CHEBI:137981"/>
        <dbReference type="ChEBI" id="CHEBI:456216"/>
        <dbReference type="EC" id="6.3.4.18"/>
    </reaction>
</comment>
<dbReference type="EC" id="6.3.4.18" evidence="4"/>
<dbReference type="GO" id="GO:0046872">
    <property type="term" value="F:metal ion binding"/>
    <property type="evidence" value="ECO:0007669"/>
    <property type="project" value="InterPro"/>
</dbReference>
<keyword evidence="4" id="KW-0436">Ligase</keyword>
<comment type="similarity">
    <text evidence="4">Belongs to the PurK/PurT family.</text>
</comment>
<evidence type="ECO:0000313" key="7">
    <source>
        <dbReference type="Proteomes" id="UP000288279"/>
    </source>
</evidence>
<feature type="binding site" evidence="4">
    <location>
        <position position="197"/>
    </location>
    <ligand>
        <name>ATP</name>
        <dbReference type="ChEBI" id="CHEBI:30616"/>
    </ligand>
</feature>
<dbReference type="Gene3D" id="3.30.1490.20">
    <property type="entry name" value="ATP-grasp fold, A domain"/>
    <property type="match status" value="1"/>
</dbReference>
<dbReference type="UniPathway" id="UPA00074">
    <property type="reaction ID" value="UER00942"/>
</dbReference>
<dbReference type="Proteomes" id="UP000288279">
    <property type="component" value="Unassembled WGS sequence"/>
</dbReference>
<dbReference type="InterPro" id="IPR003135">
    <property type="entry name" value="ATP-grasp_carboxylate-amine"/>
</dbReference>
<dbReference type="PANTHER" id="PTHR11609:SF5">
    <property type="entry name" value="PHOSPHORIBOSYLAMINOIMIDAZOLE CARBOXYLASE"/>
    <property type="match status" value="1"/>
</dbReference>
<reference evidence="6 7" key="1">
    <citation type="journal article" date="2011" name="Front. Microbiol.">
        <title>Genomic signatures of strain selection and enhancement in Bacillus atrophaeus var. globigii, a historical biowarfare simulant.</title>
        <authorList>
            <person name="Gibbons H.S."/>
            <person name="Broomall S.M."/>
            <person name="McNew L.A."/>
            <person name="Daligault H."/>
            <person name="Chapman C."/>
            <person name="Bruce D."/>
            <person name="Karavis M."/>
            <person name="Krepps M."/>
            <person name="McGregor P.A."/>
            <person name="Hong C."/>
            <person name="Park K.H."/>
            <person name="Akmal A."/>
            <person name="Feldman A."/>
            <person name="Lin J.S."/>
            <person name="Chang W.E."/>
            <person name="Higgs B.W."/>
            <person name="Demirev P."/>
            <person name="Lindquist J."/>
            <person name="Liem A."/>
            <person name="Fochler E."/>
            <person name="Read T.D."/>
            <person name="Tapia R."/>
            <person name="Johnson S."/>
            <person name="Bishop-Lilly K.A."/>
            <person name="Detter C."/>
            <person name="Han C."/>
            <person name="Sozhamannan S."/>
            <person name="Rosenzweig C.N."/>
            <person name="Skowronski E.W."/>
        </authorList>
    </citation>
    <scope>NUCLEOTIDE SEQUENCE [LARGE SCALE GENOMIC DNA]</scope>
    <source>
        <strain evidence="6 7">PIT1</strain>
    </source>
</reference>
<evidence type="ECO:0000256" key="3">
    <source>
        <dbReference type="ARBA" id="ARBA00022840"/>
    </source>
</evidence>
<organism evidence="6 7">
    <name type="scientific">Pseudidiomarina taiwanensis</name>
    <dbReference type="NCBI Taxonomy" id="337250"/>
    <lineage>
        <taxon>Bacteria</taxon>
        <taxon>Pseudomonadati</taxon>
        <taxon>Pseudomonadota</taxon>
        <taxon>Gammaproteobacteria</taxon>
        <taxon>Alteromonadales</taxon>
        <taxon>Idiomarinaceae</taxon>
        <taxon>Pseudidiomarina</taxon>
    </lineage>
</organism>
<dbReference type="SUPFAM" id="SSF51246">
    <property type="entry name" value="Rudiment single hybrid motif"/>
    <property type="match status" value="1"/>
</dbReference>
<dbReference type="InterPro" id="IPR011761">
    <property type="entry name" value="ATP-grasp"/>
</dbReference>
<dbReference type="GO" id="GO:0005829">
    <property type="term" value="C:cytosol"/>
    <property type="evidence" value="ECO:0007669"/>
    <property type="project" value="TreeGrafter"/>
</dbReference>
<evidence type="ECO:0000256" key="1">
    <source>
        <dbReference type="ARBA" id="ARBA00022741"/>
    </source>
</evidence>
<keyword evidence="2 4" id="KW-0658">Purine biosynthesis</keyword>
<feature type="domain" description="ATP-grasp" evidence="5">
    <location>
        <begin position="95"/>
        <end position="285"/>
    </location>
</feature>
<dbReference type="HAMAP" id="MF_01928">
    <property type="entry name" value="PurK"/>
    <property type="match status" value="1"/>
</dbReference>
<dbReference type="InterPro" id="IPR005875">
    <property type="entry name" value="PurK"/>
</dbReference>
<dbReference type="SUPFAM" id="SSF52440">
    <property type="entry name" value="PreATP-grasp domain"/>
    <property type="match status" value="1"/>
</dbReference>
<dbReference type="InterPro" id="IPR016185">
    <property type="entry name" value="PreATP-grasp_dom_sf"/>
</dbReference>
<evidence type="ECO:0000259" key="5">
    <source>
        <dbReference type="PROSITE" id="PS50975"/>
    </source>
</evidence>
<feature type="binding site" evidence="4">
    <location>
        <position position="174"/>
    </location>
    <ligand>
        <name>ATP</name>
        <dbReference type="ChEBI" id="CHEBI:30616"/>
    </ligand>
</feature>
<dbReference type="RefSeq" id="WP_126828046.1">
    <property type="nucleotide sequence ID" value="NZ_PIQG01000004.1"/>
</dbReference>
<feature type="binding site" evidence="4">
    <location>
        <position position="131"/>
    </location>
    <ligand>
        <name>ATP</name>
        <dbReference type="ChEBI" id="CHEBI:30616"/>
    </ligand>
</feature>
<dbReference type="AlphaFoldDB" id="A0A432ZEJ8"/>
<feature type="binding site" evidence="4">
    <location>
        <begin position="255"/>
        <end position="256"/>
    </location>
    <ligand>
        <name>ATP</name>
        <dbReference type="ChEBI" id="CHEBI:30616"/>
    </ligand>
</feature>
<dbReference type="Pfam" id="PF02222">
    <property type="entry name" value="ATP-grasp"/>
    <property type="match status" value="1"/>
</dbReference>
<evidence type="ECO:0000256" key="4">
    <source>
        <dbReference type="HAMAP-Rule" id="MF_01928"/>
    </source>
</evidence>
<dbReference type="InterPro" id="IPR011054">
    <property type="entry name" value="Rudment_hybrid_motif"/>
</dbReference>
<keyword evidence="3 4" id="KW-0067">ATP-binding</keyword>
<dbReference type="GO" id="GO:0006189">
    <property type="term" value="P:'de novo' IMP biosynthetic process"/>
    <property type="evidence" value="ECO:0007669"/>
    <property type="project" value="UniProtKB-UniRule"/>
</dbReference>
<dbReference type="EMBL" id="PIQG01000004">
    <property type="protein sequence ID" value="RUO76378.1"/>
    <property type="molecule type" value="Genomic_DNA"/>
</dbReference>
<dbReference type="GO" id="GO:0004638">
    <property type="term" value="F:phosphoribosylaminoimidazole carboxylase activity"/>
    <property type="evidence" value="ECO:0007669"/>
    <property type="project" value="InterPro"/>
</dbReference>
<dbReference type="GO" id="GO:0034028">
    <property type="term" value="F:5-(carboxyamino)imidazole ribonucleotide synthase activity"/>
    <property type="evidence" value="ECO:0007669"/>
    <property type="project" value="UniProtKB-UniRule"/>
</dbReference>
<dbReference type="OrthoDB" id="9804625at2"/>
<feature type="binding site" evidence="4">
    <location>
        <position position="91"/>
    </location>
    <ligand>
        <name>ATP</name>
        <dbReference type="ChEBI" id="CHEBI:30616"/>
    </ligand>
</feature>
<dbReference type="InterPro" id="IPR040686">
    <property type="entry name" value="PurK_C"/>
</dbReference>